<reference evidence="3" key="1">
    <citation type="submission" date="2020-10" db="EMBL/GenBank/DDBJ databases">
        <authorList>
            <person name="Gilroy R."/>
        </authorList>
    </citation>
    <scope>NUCLEOTIDE SEQUENCE</scope>
    <source>
        <strain evidence="3">CHK152-2871</strain>
    </source>
</reference>
<dbReference type="PANTHER" id="PTHR21043">
    <property type="entry name" value="IOJAP SUPERFAMILY ORTHOLOG"/>
    <property type="match status" value="1"/>
</dbReference>
<evidence type="ECO:0000313" key="4">
    <source>
        <dbReference type="Proteomes" id="UP000886865"/>
    </source>
</evidence>
<sequence length="133" mass="15378">MIETKEISSKKLSSVIARILDDSKAQDIVILNVANVCVLSDYFVIASAQSSTQVKGLTSTVREKIKEHFGRIPAGDENDVKNRWNLLDYGDVVVHIMHSEQRETYALEKFWNHAFKLERNEWEEESKEFAKYE</sequence>
<comment type="caution">
    <text evidence="3">The sequence shown here is derived from an EMBL/GenBank/DDBJ whole genome shotgun (WGS) entry which is preliminary data.</text>
</comment>
<keyword evidence="2" id="KW-0678">Repressor</keyword>
<dbReference type="GO" id="GO:0090071">
    <property type="term" value="P:negative regulation of ribosome biogenesis"/>
    <property type="evidence" value="ECO:0007669"/>
    <property type="project" value="UniProtKB-UniRule"/>
</dbReference>
<evidence type="ECO:0000256" key="1">
    <source>
        <dbReference type="ARBA" id="ARBA00010574"/>
    </source>
</evidence>
<dbReference type="AlphaFoldDB" id="A0A9D1JYU3"/>
<dbReference type="SUPFAM" id="SSF81301">
    <property type="entry name" value="Nucleotidyltransferase"/>
    <property type="match status" value="1"/>
</dbReference>
<name>A0A9D1JYU3_9BACT</name>
<accession>A0A9D1JYU3</accession>
<evidence type="ECO:0000313" key="3">
    <source>
        <dbReference type="EMBL" id="HIS75067.1"/>
    </source>
</evidence>
<comment type="function">
    <text evidence="2">Functions as a ribosomal silencing factor. Interacts with ribosomal protein uL14 (rplN), blocking formation of intersubunit bridge B8. Prevents association of the 30S and 50S ribosomal subunits and the formation of functional ribosomes, thus repressing translation.</text>
</comment>
<dbReference type="NCBIfam" id="TIGR00090">
    <property type="entry name" value="rsfS_iojap_ybeB"/>
    <property type="match status" value="1"/>
</dbReference>
<keyword evidence="2" id="KW-0810">Translation regulation</keyword>
<organism evidence="3 4">
    <name type="scientific">Candidatus Galligastranaerophilus intestinavium</name>
    <dbReference type="NCBI Taxonomy" id="2840836"/>
    <lineage>
        <taxon>Bacteria</taxon>
        <taxon>Candidatus Galligastranaerophilus</taxon>
    </lineage>
</organism>
<dbReference type="PANTHER" id="PTHR21043:SF0">
    <property type="entry name" value="MITOCHONDRIAL ASSEMBLY OF RIBOSOMAL LARGE SUBUNIT PROTEIN 1"/>
    <property type="match status" value="1"/>
</dbReference>
<dbReference type="HAMAP" id="MF_01477">
    <property type="entry name" value="Iojap_RsfS"/>
    <property type="match status" value="1"/>
</dbReference>
<dbReference type="GO" id="GO:0042256">
    <property type="term" value="P:cytosolic ribosome assembly"/>
    <property type="evidence" value="ECO:0007669"/>
    <property type="project" value="UniProtKB-UniRule"/>
</dbReference>
<comment type="subcellular location">
    <subcellularLocation>
        <location evidence="2">Cytoplasm</location>
    </subcellularLocation>
</comment>
<dbReference type="Pfam" id="PF02410">
    <property type="entry name" value="RsfS"/>
    <property type="match status" value="1"/>
</dbReference>
<dbReference type="InterPro" id="IPR004394">
    <property type="entry name" value="Iojap/RsfS/C7orf30"/>
</dbReference>
<keyword evidence="2" id="KW-0963">Cytoplasm</keyword>
<dbReference type="GO" id="GO:0017148">
    <property type="term" value="P:negative regulation of translation"/>
    <property type="evidence" value="ECO:0007669"/>
    <property type="project" value="UniProtKB-UniRule"/>
</dbReference>
<comment type="similarity">
    <text evidence="1 2">Belongs to the Iojap/RsfS family.</text>
</comment>
<dbReference type="GO" id="GO:0005737">
    <property type="term" value="C:cytoplasm"/>
    <property type="evidence" value="ECO:0007669"/>
    <property type="project" value="UniProtKB-SubCell"/>
</dbReference>
<comment type="subunit">
    <text evidence="2">Interacts with ribosomal protein uL14 (rplN).</text>
</comment>
<gene>
    <name evidence="2 3" type="primary">rsfS</name>
    <name evidence="3" type="ORF">IAA86_08635</name>
</gene>
<protein>
    <recommendedName>
        <fullName evidence="2">Ribosomal silencing factor RsfS</fullName>
    </recommendedName>
</protein>
<reference evidence="3" key="2">
    <citation type="journal article" date="2021" name="PeerJ">
        <title>Extensive microbial diversity within the chicken gut microbiome revealed by metagenomics and culture.</title>
        <authorList>
            <person name="Gilroy R."/>
            <person name="Ravi A."/>
            <person name="Getino M."/>
            <person name="Pursley I."/>
            <person name="Horton D.L."/>
            <person name="Alikhan N.F."/>
            <person name="Baker D."/>
            <person name="Gharbi K."/>
            <person name="Hall N."/>
            <person name="Watson M."/>
            <person name="Adriaenssens E.M."/>
            <person name="Foster-Nyarko E."/>
            <person name="Jarju S."/>
            <person name="Secka A."/>
            <person name="Antonio M."/>
            <person name="Oren A."/>
            <person name="Chaudhuri R.R."/>
            <person name="La Ragione R."/>
            <person name="Hildebrand F."/>
            <person name="Pallen M.J."/>
        </authorList>
    </citation>
    <scope>NUCLEOTIDE SEQUENCE</scope>
    <source>
        <strain evidence="3">CHK152-2871</strain>
    </source>
</reference>
<evidence type="ECO:0000256" key="2">
    <source>
        <dbReference type="HAMAP-Rule" id="MF_01477"/>
    </source>
</evidence>
<dbReference type="EMBL" id="DVJQ01000073">
    <property type="protein sequence ID" value="HIS75067.1"/>
    <property type="molecule type" value="Genomic_DNA"/>
</dbReference>
<proteinExistence type="inferred from homology"/>
<dbReference type="InterPro" id="IPR043519">
    <property type="entry name" value="NT_sf"/>
</dbReference>
<dbReference type="GO" id="GO:0043023">
    <property type="term" value="F:ribosomal large subunit binding"/>
    <property type="evidence" value="ECO:0007669"/>
    <property type="project" value="TreeGrafter"/>
</dbReference>
<dbReference type="Proteomes" id="UP000886865">
    <property type="component" value="Unassembled WGS sequence"/>
</dbReference>
<dbReference type="Gene3D" id="3.30.460.10">
    <property type="entry name" value="Beta Polymerase, domain 2"/>
    <property type="match status" value="1"/>
</dbReference>